<feature type="compositionally biased region" description="Low complexity" evidence="1">
    <location>
        <begin position="859"/>
        <end position="878"/>
    </location>
</feature>
<feature type="compositionally biased region" description="Basic and acidic residues" evidence="1">
    <location>
        <begin position="795"/>
        <end position="808"/>
    </location>
</feature>
<dbReference type="Proteomes" id="UP000054359">
    <property type="component" value="Unassembled WGS sequence"/>
</dbReference>
<evidence type="ECO:0000256" key="1">
    <source>
        <dbReference type="SAM" id="MobiDB-lite"/>
    </source>
</evidence>
<sequence>MHLYGLKIVEPSSYAFSDSTQHSEKTSSSDSWMILSSSTSEEAKVKLIDLTSPDQPNDKVEAHTIITPVSNNVEIIDLCSPSSINKEDRFTVASSRDQINESGPVVQSKGDDDHNHSVRNEDEDISSSPLSSNLLKGKDAEKKFEFQVEPEDIEVIAKSIFLDDSMEDVKEISMFDEYLDNSPESTKFDSANVTLRKKRRLSREDEGFNWDSDNSISLPHCYGEEENFISVDEIGKKMENTTDGVYHADVVQAIQIEGTENDDQEVKITKSGKVIKKLTFEICSDKAAEFQNTKDFELCSSLSQSLPNSSSYLKHDSAFQTSTPYNFYSTEDAKHSVPVPKRTMTPDRPDLSAEIKYEKFSERESVKENLRSSSISEMNVIDSSELQNKLKQETPESISPKADTKYKGYSGSFAEKVRPKSLFCDTIYLRSLDINLQKQPFSSLNKSNDKLDECNKTESADVIRRKLFTESPSLSRSEDKLDEYRIECENQIKQNLINKNSELSYPSDKDYAKTEIEQNHLLLETSSAADDKLSSSCLKSSPAAAENPNKSVDIGGSKSKISSHKHSSVSFSAPESCNDLVSPYTYAQVRPLFENKFPTKMRPKCDMDITKLKQKREKRKSVHEDIQGLPFADEEKLISPVEPLDVCDVFLTPKTSNKKTSDSNSTSTPAWKTPDLIDEERYLRLQSTVEQEKARQEARARARLKSDEELGLSPNNYRKKYTRQLSLNSINYDELCSDEFCDQDDELEDEIISNFCQTKSSGIEETFNMFKKNSLHLKTKNPELSLASSHQPAQSKEKIPLSNCDRETPSSTNIPQPVDMAVPICLLDSVMKEVVVSKKLSDYESEGNLNKSKEMLQPSKHSNQSSSSETSPEIFTSEGPFDSKINNK</sequence>
<reference evidence="2 3" key="1">
    <citation type="submission" date="2013-11" db="EMBL/GenBank/DDBJ databases">
        <title>Genome sequencing of Stegodyphus mimosarum.</title>
        <authorList>
            <person name="Bechsgaard J."/>
        </authorList>
    </citation>
    <scope>NUCLEOTIDE SEQUENCE [LARGE SCALE GENOMIC DNA]</scope>
</reference>
<feature type="compositionally biased region" description="Low complexity" evidence="1">
    <location>
        <begin position="550"/>
        <end position="560"/>
    </location>
</feature>
<feature type="non-terminal residue" evidence="2">
    <location>
        <position position="888"/>
    </location>
</feature>
<proteinExistence type="predicted"/>
<dbReference type="OrthoDB" id="20799at2759"/>
<evidence type="ECO:0000313" key="3">
    <source>
        <dbReference type="Proteomes" id="UP000054359"/>
    </source>
</evidence>
<feature type="compositionally biased region" description="Basic and acidic residues" evidence="1">
    <location>
        <begin position="109"/>
        <end position="120"/>
    </location>
</feature>
<feature type="region of interest" description="Disordered" evidence="1">
    <location>
        <begin position="841"/>
        <end position="888"/>
    </location>
</feature>
<protein>
    <submittedName>
        <fullName evidence="2">Uncharacterized protein</fullName>
    </submittedName>
</protein>
<feature type="region of interest" description="Disordered" evidence="1">
    <location>
        <begin position="534"/>
        <end position="564"/>
    </location>
</feature>
<feature type="region of interest" description="Disordered" evidence="1">
    <location>
        <begin position="91"/>
        <end position="134"/>
    </location>
</feature>
<evidence type="ECO:0000313" key="2">
    <source>
        <dbReference type="EMBL" id="KFM63338.1"/>
    </source>
</evidence>
<gene>
    <name evidence="2" type="ORF">X975_21439</name>
</gene>
<dbReference type="AlphaFoldDB" id="A0A087TDZ9"/>
<name>A0A087TDZ9_STEMI</name>
<feature type="region of interest" description="Disordered" evidence="1">
    <location>
        <begin position="15"/>
        <end position="34"/>
    </location>
</feature>
<feature type="region of interest" description="Disordered" evidence="1">
    <location>
        <begin position="784"/>
        <end position="817"/>
    </location>
</feature>
<organism evidence="2 3">
    <name type="scientific">Stegodyphus mimosarum</name>
    <name type="common">African social velvet spider</name>
    <dbReference type="NCBI Taxonomy" id="407821"/>
    <lineage>
        <taxon>Eukaryota</taxon>
        <taxon>Metazoa</taxon>
        <taxon>Ecdysozoa</taxon>
        <taxon>Arthropoda</taxon>
        <taxon>Chelicerata</taxon>
        <taxon>Arachnida</taxon>
        <taxon>Araneae</taxon>
        <taxon>Araneomorphae</taxon>
        <taxon>Entelegynae</taxon>
        <taxon>Eresoidea</taxon>
        <taxon>Eresidae</taxon>
        <taxon>Stegodyphus</taxon>
    </lineage>
</organism>
<feature type="compositionally biased region" description="Polar residues" evidence="1">
    <location>
        <begin position="92"/>
        <end position="101"/>
    </location>
</feature>
<dbReference type="EMBL" id="KK114790">
    <property type="protein sequence ID" value="KFM63338.1"/>
    <property type="molecule type" value="Genomic_DNA"/>
</dbReference>
<accession>A0A087TDZ9</accession>
<keyword evidence="3" id="KW-1185">Reference proteome</keyword>